<dbReference type="OrthoDB" id="5177801at2"/>
<name>A0A2U0I0Y3_9FLAO</name>
<proteinExistence type="predicted"/>
<reference evidence="1 2" key="1">
    <citation type="submission" date="2018-04" db="EMBL/GenBank/DDBJ databases">
        <title>Marixanthomonas spongiae HN-E44 sp. nov., isolated from a marine sponge.</title>
        <authorList>
            <person name="Luo L."/>
            <person name="Zhuang L."/>
        </authorList>
    </citation>
    <scope>NUCLEOTIDE SEQUENCE [LARGE SCALE GENOMIC DNA]</scope>
    <source>
        <strain evidence="1 2">HN-E44</strain>
    </source>
</reference>
<sequence>MDFSITYKPLFHLNIYHEYFLNDGWVPFDISEKLKSKQLTAYDAREFIDIVPTEETYHTMNCHKMMYKPTKTGFTVLTQIKECEKAQGDSPKVPVPTHTDLNFLLYINDFLFENYSMVNAIPRVPFYFSNKKPASEGKGFHYINLEHTKTPLSSYRITETTWQGIGNQFSETEKESLFGVVCLNMPGDQTRTYDGNNRNMLNNEAVPKIEPKTFKIQMANRKTIWHYKNALNNDLLHSTEPKKLPLVKNGMVAYEFNSKKQPPASPNRLIFEKDEFGNVTKTISEIFIN</sequence>
<gene>
    <name evidence="1" type="ORF">DDV96_09600</name>
</gene>
<dbReference type="RefSeq" id="WP_116694536.1">
    <property type="nucleotide sequence ID" value="NZ_QEHR01000005.1"/>
</dbReference>
<comment type="caution">
    <text evidence="1">The sequence shown here is derived from an EMBL/GenBank/DDBJ whole genome shotgun (WGS) entry which is preliminary data.</text>
</comment>
<organism evidence="1 2">
    <name type="scientific">Marixanthomonas spongiae</name>
    <dbReference type="NCBI Taxonomy" id="2174845"/>
    <lineage>
        <taxon>Bacteria</taxon>
        <taxon>Pseudomonadati</taxon>
        <taxon>Bacteroidota</taxon>
        <taxon>Flavobacteriia</taxon>
        <taxon>Flavobacteriales</taxon>
        <taxon>Flavobacteriaceae</taxon>
        <taxon>Marixanthomonas</taxon>
    </lineage>
</organism>
<dbReference type="Proteomes" id="UP000245962">
    <property type="component" value="Unassembled WGS sequence"/>
</dbReference>
<evidence type="ECO:0000313" key="2">
    <source>
        <dbReference type="Proteomes" id="UP000245962"/>
    </source>
</evidence>
<protein>
    <submittedName>
        <fullName evidence="1">Uncharacterized protein</fullName>
    </submittedName>
</protein>
<keyword evidence="2" id="KW-1185">Reference proteome</keyword>
<dbReference type="EMBL" id="QEHR01000005">
    <property type="protein sequence ID" value="PVW14759.1"/>
    <property type="molecule type" value="Genomic_DNA"/>
</dbReference>
<evidence type="ECO:0000313" key="1">
    <source>
        <dbReference type="EMBL" id="PVW14759.1"/>
    </source>
</evidence>
<dbReference type="AlphaFoldDB" id="A0A2U0I0Y3"/>
<accession>A0A2U0I0Y3</accession>